<protein>
    <submittedName>
        <fullName evidence="2">Uma2 family endonuclease</fullName>
    </submittedName>
</protein>
<organism evidence="2">
    <name type="scientific">Thermus islandicus</name>
    <dbReference type="NCBI Taxonomy" id="540988"/>
    <lineage>
        <taxon>Bacteria</taxon>
        <taxon>Thermotogati</taxon>
        <taxon>Deinococcota</taxon>
        <taxon>Deinococci</taxon>
        <taxon>Thermales</taxon>
        <taxon>Thermaceae</taxon>
        <taxon>Thermus</taxon>
    </lineage>
</organism>
<evidence type="ECO:0000313" key="2">
    <source>
        <dbReference type="EMBL" id="HEH81534.1"/>
    </source>
</evidence>
<dbReference type="Pfam" id="PF05685">
    <property type="entry name" value="Uma2"/>
    <property type="match status" value="1"/>
</dbReference>
<evidence type="ECO:0000259" key="1">
    <source>
        <dbReference type="Pfam" id="PF05685"/>
    </source>
</evidence>
<dbReference type="InterPro" id="IPR012296">
    <property type="entry name" value="Nuclease_put_TT1808"/>
</dbReference>
<gene>
    <name evidence="3" type="ORF">ENP09_06630</name>
    <name evidence="2" type="ORF">ENP73_00635</name>
</gene>
<dbReference type="EMBL" id="DSKL01000025">
    <property type="protein sequence ID" value="HEH81534.1"/>
    <property type="molecule type" value="Genomic_DNA"/>
</dbReference>
<dbReference type="EMBL" id="DSHZ01000318">
    <property type="protein sequence ID" value="HEO42527.1"/>
    <property type="molecule type" value="Genomic_DNA"/>
</dbReference>
<evidence type="ECO:0000313" key="3">
    <source>
        <dbReference type="EMBL" id="HEO42527.1"/>
    </source>
</evidence>
<keyword evidence="2" id="KW-0540">Nuclease</keyword>
<dbReference type="InterPro" id="IPR011335">
    <property type="entry name" value="Restrct_endonuc-II-like"/>
</dbReference>
<dbReference type="InterPro" id="IPR008538">
    <property type="entry name" value="Uma2"/>
</dbReference>
<proteinExistence type="predicted"/>
<dbReference type="AlphaFoldDB" id="A0A7C2C149"/>
<dbReference type="CDD" id="cd06260">
    <property type="entry name" value="DUF820-like"/>
    <property type="match status" value="1"/>
</dbReference>
<dbReference type="SUPFAM" id="SSF52980">
    <property type="entry name" value="Restriction endonuclease-like"/>
    <property type="match status" value="1"/>
</dbReference>
<name>A0A7C2C149_9DEIN</name>
<dbReference type="GO" id="GO:0004519">
    <property type="term" value="F:endonuclease activity"/>
    <property type="evidence" value="ECO:0007669"/>
    <property type="project" value="UniProtKB-KW"/>
</dbReference>
<dbReference type="PANTHER" id="PTHR36558:SF1">
    <property type="entry name" value="RESTRICTION ENDONUCLEASE DOMAIN-CONTAINING PROTEIN-RELATED"/>
    <property type="match status" value="1"/>
</dbReference>
<reference evidence="2" key="1">
    <citation type="journal article" date="2020" name="mSystems">
        <title>Genome- and Community-Level Interaction Insights into Carbon Utilization and Element Cycling Functions of Hydrothermarchaeota in Hydrothermal Sediment.</title>
        <authorList>
            <person name="Zhou Z."/>
            <person name="Liu Y."/>
            <person name="Xu W."/>
            <person name="Pan J."/>
            <person name="Luo Z.H."/>
            <person name="Li M."/>
        </authorList>
    </citation>
    <scope>NUCLEOTIDE SEQUENCE [LARGE SCALE GENOMIC DNA]</scope>
    <source>
        <strain evidence="3">SpSt-189</strain>
        <strain evidence="2">SpSt-246</strain>
    </source>
</reference>
<dbReference type="Gene3D" id="3.90.1570.10">
    <property type="entry name" value="tt1808, chain A"/>
    <property type="match status" value="1"/>
</dbReference>
<comment type="caution">
    <text evidence="2">The sequence shown here is derived from an EMBL/GenBank/DDBJ whole genome shotgun (WGS) entry which is preliminary data.</text>
</comment>
<feature type="domain" description="Putative restriction endonuclease" evidence="1">
    <location>
        <begin position="1"/>
        <end position="70"/>
    </location>
</feature>
<keyword evidence="2" id="KW-0378">Hydrolase</keyword>
<dbReference type="PANTHER" id="PTHR36558">
    <property type="entry name" value="GLR1098 PROTEIN"/>
    <property type="match status" value="1"/>
</dbReference>
<keyword evidence="2" id="KW-0255">Endonuclease</keyword>
<sequence length="86" mass="9736">MVVEVLSPGTEAIDRGEKLLRYRGLPGLQAYVLAAQEARRVEIYRRLPDGSWRYEVVEEGQVELPCVEAVLDLDELYRGLPLGPRP</sequence>
<accession>A0A7C2C149</accession>